<reference evidence="1" key="1">
    <citation type="submission" date="2023-06" db="EMBL/GenBank/DDBJ databases">
        <authorList>
            <person name="Kurt Z."/>
        </authorList>
    </citation>
    <scope>NUCLEOTIDE SEQUENCE</scope>
</reference>
<evidence type="ECO:0000313" key="1">
    <source>
        <dbReference type="EMBL" id="CAI9924357.1"/>
    </source>
</evidence>
<comment type="caution">
    <text evidence="1">The sequence shown here is derived from an EMBL/GenBank/DDBJ whole genome shotgun (WGS) entry which is preliminary data.</text>
</comment>
<dbReference type="Proteomes" id="UP001642409">
    <property type="component" value="Unassembled WGS sequence"/>
</dbReference>
<reference evidence="2 3" key="2">
    <citation type="submission" date="2024-07" db="EMBL/GenBank/DDBJ databases">
        <authorList>
            <person name="Akdeniz Z."/>
        </authorList>
    </citation>
    <scope>NUCLEOTIDE SEQUENCE [LARGE SCALE GENOMIC DNA]</scope>
</reference>
<organism evidence="1">
    <name type="scientific">Hexamita inflata</name>
    <dbReference type="NCBI Taxonomy" id="28002"/>
    <lineage>
        <taxon>Eukaryota</taxon>
        <taxon>Metamonada</taxon>
        <taxon>Diplomonadida</taxon>
        <taxon>Hexamitidae</taxon>
        <taxon>Hexamitinae</taxon>
        <taxon>Hexamita</taxon>
    </lineage>
</organism>
<evidence type="ECO:0000313" key="3">
    <source>
        <dbReference type="Proteomes" id="UP001642409"/>
    </source>
</evidence>
<evidence type="ECO:0000313" key="2">
    <source>
        <dbReference type="EMBL" id="CAL6081831.1"/>
    </source>
</evidence>
<dbReference type="EMBL" id="CATOUU010000310">
    <property type="protein sequence ID" value="CAI9924357.1"/>
    <property type="molecule type" value="Genomic_DNA"/>
</dbReference>
<gene>
    <name evidence="1" type="ORF">HINF_LOCUS12002</name>
    <name evidence="2" type="ORF">HINF_LOCUS60623</name>
</gene>
<accession>A0AA86TRW5</accession>
<keyword evidence="3" id="KW-1185">Reference proteome</keyword>
<dbReference type="AlphaFoldDB" id="A0AA86TRW5"/>
<name>A0AA86TRW5_9EUKA</name>
<sequence>MLGSYTDLKQLIINTNGTLYDNLNDFQTDIQQQFLLVSNQNVMTQAIITSFKIDTTNNLSAITTLINNNQLSVKDNFFQTNSQITSVNTTIITNINQVITDLQSTNINIINNFTHTNAKINSLVTNNQFQTQIDLLKQQIQNISISVGQSMTSAQYRCILLASYFCIGNWDYYLINMQNYGCPIQW</sequence>
<protein>
    <submittedName>
        <fullName evidence="2">Hypothetical_protein</fullName>
    </submittedName>
</protein>
<dbReference type="EMBL" id="CAXDID020000356">
    <property type="protein sequence ID" value="CAL6081831.1"/>
    <property type="molecule type" value="Genomic_DNA"/>
</dbReference>
<proteinExistence type="predicted"/>